<feature type="non-terminal residue" evidence="5">
    <location>
        <position position="1"/>
    </location>
</feature>
<dbReference type="GO" id="GO:0003682">
    <property type="term" value="F:chromatin binding"/>
    <property type="evidence" value="ECO:0007669"/>
    <property type="project" value="TreeGrafter"/>
</dbReference>
<dbReference type="Gene3D" id="1.10.10.60">
    <property type="entry name" value="Homeodomain-like"/>
    <property type="match status" value="1"/>
</dbReference>
<dbReference type="PROSITE" id="PS50090">
    <property type="entry name" value="MYB_LIKE"/>
    <property type="match status" value="1"/>
</dbReference>
<evidence type="ECO:0000256" key="3">
    <source>
        <dbReference type="SAM" id="MobiDB-lite"/>
    </source>
</evidence>
<dbReference type="SUPFAM" id="SSF46689">
    <property type="entry name" value="Homeodomain-like"/>
    <property type="match status" value="1"/>
</dbReference>
<dbReference type="PANTHER" id="PTHR46459">
    <property type="entry name" value="E1A-BINDING PROTEIN P400-RELATED"/>
    <property type="match status" value="1"/>
</dbReference>
<dbReference type="STRING" id="30419.A0A091VZQ1"/>
<dbReference type="GO" id="GO:0035267">
    <property type="term" value="C:NuA4 histone acetyltransferase complex"/>
    <property type="evidence" value="ECO:0007669"/>
    <property type="project" value="TreeGrafter"/>
</dbReference>
<dbReference type="PhylomeDB" id="A0A091VZQ1"/>
<dbReference type="AlphaFoldDB" id="A0A091VZQ1"/>
<accession>A0A091VZQ1</accession>
<evidence type="ECO:0000313" key="5">
    <source>
        <dbReference type="EMBL" id="KFR08265.1"/>
    </source>
</evidence>
<gene>
    <name evidence="5" type="ORF">N306_06496</name>
</gene>
<feature type="non-terminal residue" evidence="5">
    <location>
        <position position="232"/>
    </location>
</feature>
<organism evidence="5 6">
    <name type="scientific">Opisthocomus hoazin</name>
    <name type="common">Hoatzin</name>
    <name type="synonym">Phasianus hoazin</name>
    <dbReference type="NCBI Taxonomy" id="30419"/>
    <lineage>
        <taxon>Eukaryota</taxon>
        <taxon>Metazoa</taxon>
        <taxon>Chordata</taxon>
        <taxon>Craniata</taxon>
        <taxon>Vertebrata</taxon>
        <taxon>Euteleostomi</taxon>
        <taxon>Archelosauria</taxon>
        <taxon>Archosauria</taxon>
        <taxon>Dinosauria</taxon>
        <taxon>Saurischia</taxon>
        <taxon>Theropoda</taxon>
        <taxon>Coelurosauria</taxon>
        <taxon>Aves</taxon>
        <taxon>Neognathae</taxon>
        <taxon>Neoaves</taxon>
        <taxon>Opisthocomiformes</taxon>
        <taxon>Opisthocomidae</taxon>
        <taxon>Opisthocomus</taxon>
    </lineage>
</organism>
<dbReference type="GO" id="GO:0006281">
    <property type="term" value="P:DNA repair"/>
    <property type="evidence" value="ECO:0007669"/>
    <property type="project" value="UniProtKB-KW"/>
</dbReference>
<feature type="domain" description="Myb-like" evidence="4">
    <location>
        <begin position="125"/>
        <end position="186"/>
    </location>
</feature>
<dbReference type="InterPro" id="IPR009057">
    <property type="entry name" value="Homeodomain-like_sf"/>
</dbReference>
<feature type="region of interest" description="Disordered" evidence="3">
    <location>
        <begin position="43"/>
        <end position="62"/>
    </location>
</feature>
<dbReference type="EMBL" id="KK734463">
    <property type="protein sequence ID" value="KFR08265.1"/>
    <property type="molecule type" value="Genomic_DNA"/>
</dbReference>
<keyword evidence="2" id="KW-0234">DNA repair</keyword>
<keyword evidence="6" id="KW-1185">Reference proteome</keyword>
<dbReference type="Proteomes" id="UP000053605">
    <property type="component" value="Unassembled WGS sequence"/>
</dbReference>
<dbReference type="GO" id="GO:0000812">
    <property type="term" value="C:Swr1 complex"/>
    <property type="evidence" value="ECO:0007669"/>
    <property type="project" value="TreeGrafter"/>
</dbReference>
<name>A0A091VZQ1_OPIHO</name>
<dbReference type="CDD" id="cd00167">
    <property type="entry name" value="SANT"/>
    <property type="match status" value="1"/>
</dbReference>
<keyword evidence="1" id="KW-0227">DNA damage</keyword>
<proteinExistence type="predicted"/>
<evidence type="ECO:0000256" key="2">
    <source>
        <dbReference type="ARBA" id="ARBA00023204"/>
    </source>
</evidence>
<evidence type="ECO:0000256" key="1">
    <source>
        <dbReference type="ARBA" id="ARBA00022763"/>
    </source>
</evidence>
<protein>
    <submittedName>
        <fullName evidence="5">E1A-binding protein p400</fullName>
    </submittedName>
</protein>
<dbReference type="PANTHER" id="PTHR46459:SF1">
    <property type="entry name" value="E1A-BINDING PROTEIN P400"/>
    <property type="match status" value="1"/>
</dbReference>
<evidence type="ECO:0000259" key="4">
    <source>
        <dbReference type="PROSITE" id="PS50090"/>
    </source>
</evidence>
<evidence type="ECO:0000313" key="6">
    <source>
        <dbReference type="Proteomes" id="UP000053605"/>
    </source>
</evidence>
<sequence>FLKLWTPLVPPENHDDVYTDSVVCLMYSSTPIPESQLPPLFVRRGNKRQRTDLSSSGERKKNCHRRLVVPPPSLFDRVTPRILKTRQKSKAQKTLLLVKQQACFARPLSARIKTAADVGRDSPAWLTAEDLTLLKAVKQLRAPPLNLAIVSPAQTANWDFVSDLVNSCNYVYRSPKQCQNRYITAFAGPGEKNIGGYPLRVRQAYAKDHISERTQIYMNHFELMTMTARKRS</sequence>
<reference evidence="5 6" key="1">
    <citation type="submission" date="2014-04" db="EMBL/GenBank/DDBJ databases">
        <title>Genome evolution of avian class.</title>
        <authorList>
            <person name="Zhang G."/>
            <person name="Li C."/>
        </authorList>
    </citation>
    <scope>NUCLEOTIDE SEQUENCE [LARGE SCALE GENOMIC DNA]</scope>
    <source>
        <strain evidence="5">BGI_N306</strain>
    </source>
</reference>
<dbReference type="InterPro" id="IPR001005">
    <property type="entry name" value="SANT/Myb"/>
</dbReference>